<proteinExistence type="predicted"/>
<sequence length="80" mass="8685">MPAVEGAAPPPDRSLIGKYLSEPCRRERGVGCMIKGVGARTGGRGRKPLGVTRAKTWEREHGTTGSWYAYLKLGRKTKGD</sequence>
<gene>
    <name evidence="1" type="ORF">PAHAL_5G514400</name>
</gene>
<accession>A0A2S3HYR8</accession>
<reference evidence="1" key="1">
    <citation type="submission" date="2018-04" db="EMBL/GenBank/DDBJ databases">
        <title>WGS assembly of Panicum hallii.</title>
        <authorList>
            <person name="Lovell J."/>
            <person name="Jenkins J."/>
            <person name="Lowry D."/>
            <person name="Mamidi S."/>
            <person name="Sreedasyam A."/>
            <person name="Weng X."/>
            <person name="Barry K."/>
            <person name="Bonette J."/>
            <person name="Campitelli B."/>
            <person name="Daum C."/>
            <person name="Gordon S."/>
            <person name="Gould B."/>
            <person name="Lipzen A."/>
            <person name="Macqueen A."/>
            <person name="Palacio-Mejia J."/>
            <person name="Plott C."/>
            <person name="Shakirov E."/>
            <person name="Shu S."/>
            <person name="Yoshinaga Y."/>
            <person name="Zane M."/>
            <person name="Rokhsar D."/>
            <person name="Grimwood J."/>
            <person name="Schmutz J."/>
            <person name="Juenger T."/>
        </authorList>
    </citation>
    <scope>NUCLEOTIDE SEQUENCE [LARGE SCALE GENOMIC DNA]</scope>
    <source>
        <strain evidence="1">FIL2</strain>
    </source>
</reference>
<dbReference type="EMBL" id="CM008050">
    <property type="protein sequence ID" value="PAN32820.1"/>
    <property type="molecule type" value="Genomic_DNA"/>
</dbReference>
<organism evidence="1">
    <name type="scientific">Panicum hallii</name>
    <dbReference type="NCBI Taxonomy" id="206008"/>
    <lineage>
        <taxon>Eukaryota</taxon>
        <taxon>Viridiplantae</taxon>
        <taxon>Streptophyta</taxon>
        <taxon>Embryophyta</taxon>
        <taxon>Tracheophyta</taxon>
        <taxon>Spermatophyta</taxon>
        <taxon>Magnoliopsida</taxon>
        <taxon>Liliopsida</taxon>
        <taxon>Poales</taxon>
        <taxon>Poaceae</taxon>
        <taxon>PACMAD clade</taxon>
        <taxon>Panicoideae</taxon>
        <taxon>Panicodae</taxon>
        <taxon>Paniceae</taxon>
        <taxon>Panicinae</taxon>
        <taxon>Panicum</taxon>
        <taxon>Panicum sect. Panicum</taxon>
    </lineage>
</organism>
<name>A0A2S3HYR8_9POAL</name>
<dbReference type="AlphaFoldDB" id="A0A2S3HYR8"/>
<dbReference type="Proteomes" id="UP000243499">
    <property type="component" value="Chromosome 5"/>
</dbReference>
<protein>
    <submittedName>
        <fullName evidence="1">Uncharacterized protein</fullName>
    </submittedName>
</protein>
<dbReference type="Gramene" id="PAN32820">
    <property type="protein sequence ID" value="PAN32820"/>
    <property type="gene ID" value="PAHAL_5G514400"/>
</dbReference>
<evidence type="ECO:0000313" key="1">
    <source>
        <dbReference type="EMBL" id="PAN32820.1"/>
    </source>
</evidence>